<sequence length="57" mass="6590">MLDQEMIRTFIQVADCQSFTKAAEMLHKTSAAISYRIKTLERILVHSCLIVRQEPSH</sequence>
<organism evidence="6 7">
    <name type="scientific">Proteus mirabilis</name>
    <dbReference type="NCBI Taxonomy" id="584"/>
    <lineage>
        <taxon>Bacteria</taxon>
        <taxon>Pseudomonadati</taxon>
        <taxon>Pseudomonadota</taxon>
        <taxon>Gammaproteobacteria</taxon>
        <taxon>Enterobacterales</taxon>
        <taxon>Morganellaceae</taxon>
        <taxon>Proteus</taxon>
    </lineage>
</organism>
<evidence type="ECO:0000256" key="2">
    <source>
        <dbReference type="ARBA" id="ARBA00023015"/>
    </source>
</evidence>
<dbReference type="EMBL" id="UAUE01000035">
    <property type="protein sequence ID" value="SPZ03208.1"/>
    <property type="molecule type" value="Genomic_DNA"/>
</dbReference>
<protein>
    <submittedName>
        <fullName evidence="6">DNA-binding transcriptional activator AllS</fullName>
    </submittedName>
</protein>
<feature type="domain" description="HTH lysR-type" evidence="5">
    <location>
        <begin position="2"/>
        <end position="44"/>
    </location>
</feature>
<evidence type="ECO:0000256" key="4">
    <source>
        <dbReference type="ARBA" id="ARBA00023163"/>
    </source>
</evidence>
<evidence type="ECO:0000256" key="1">
    <source>
        <dbReference type="ARBA" id="ARBA00009437"/>
    </source>
</evidence>
<dbReference type="Gene3D" id="1.10.10.10">
    <property type="entry name" value="Winged helix-like DNA-binding domain superfamily/Winged helix DNA-binding domain"/>
    <property type="match status" value="1"/>
</dbReference>
<keyword evidence="4" id="KW-0804">Transcription</keyword>
<dbReference type="InterPro" id="IPR036388">
    <property type="entry name" value="WH-like_DNA-bd_sf"/>
</dbReference>
<accession>A0A2X2C7H2</accession>
<name>A0A2X2C7H2_PROMI</name>
<reference evidence="6 7" key="1">
    <citation type="submission" date="2018-06" db="EMBL/GenBank/DDBJ databases">
        <authorList>
            <consortium name="Pathogen Informatics"/>
            <person name="Doyle S."/>
        </authorList>
    </citation>
    <scope>NUCLEOTIDE SEQUENCE [LARGE SCALE GENOMIC DNA]</scope>
    <source>
        <strain evidence="6 7">NCTC10975</strain>
    </source>
</reference>
<dbReference type="AlphaFoldDB" id="A0A2X2C7H2"/>
<dbReference type="InterPro" id="IPR050176">
    <property type="entry name" value="LTTR"/>
</dbReference>
<keyword evidence="3 6" id="KW-0238">DNA-binding</keyword>
<evidence type="ECO:0000313" key="7">
    <source>
        <dbReference type="Proteomes" id="UP000251485"/>
    </source>
</evidence>
<keyword evidence="2" id="KW-0805">Transcription regulation</keyword>
<comment type="similarity">
    <text evidence="1">Belongs to the LysR transcriptional regulatory family.</text>
</comment>
<dbReference type="Pfam" id="PF00126">
    <property type="entry name" value="HTH_1"/>
    <property type="match status" value="1"/>
</dbReference>
<evidence type="ECO:0000259" key="5">
    <source>
        <dbReference type="PROSITE" id="PS50931"/>
    </source>
</evidence>
<dbReference type="GO" id="GO:0003700">
    <property type="term" value="F:DNA-binding transcription factor activity"/>
    <property type="evidence" value="ECO:0007669"/>
    <property type="project" value="InterPro"/>
</dbReference>
<proteinExistence type="inferred from homology"/>
<dbReference type="PANTHER" id="PTHR30579">
    <property type="entry name" value="TRANSCRIPTIONAL REGULATOR"/>
    <property type="match status" value="1"/>
</dbReference>
<dbReference type="PROSITE" id="PS50931">
    <property type="entry name" value="HTH_LYSR"/>
    <property type="match status" value="1"/>
</dbReference>
<dbReference type="InterPro" id="IPR036390">
    <property type="entry name" value="WH_DNA-bd_sf"/>
</dbReference>
<dbReference type="InterPro" id="IPR000847">
    <property type="entry name" value="LysR_HTH_N"/>
</dbReference>
<dbReference type="Proteomes" id="UP000251485">
    <property type="component" value="Unassembled WGS sequence"/>
</dbReference>
<dbReference type="SUPFAM" id="SSF46785">
    <property type="entry name" value="Winged helix' DNA-binding domain"/>
    <property type="match status" value="1"/>
</dbReference>
<evidence type="ECO:0000313" key="6">
    <source>
        <dbReference type="EMBL" id="SPZ03208.1"/>
    </source>
</evidence>
<gene>
    <name evidence="6" type="primary">allS_3</name>
    <name evidence="6" type="ORF">NCTC10975_04894</name>
</gene>
<dbReference type="PANTHER" id="PTHR30579:SF7">
    <property type="entry name" value="HTH-TYPE TRANSCRIPTIONAL REGULATOR LRHA-RELATED"/>
    <property type="match status" value="1"/>
</dbReference>
<evidence type="ECO:0000256" key="3">
    <source>
        <dbReference type="ARBA" id="ARBA00023125"/>
    </source>
</evidence>
<dbReference type="GO" id="GO:0003677">
    <property type="term" value="F:DNA binding"/>
    <property type="evidence" value="ECO:0007669"/>
    <property type="project" value="UniProtKB-KW"/>
</dbReference>